<name>A0ABW3PGS3_9PROT</name>
<proteinExistence type="predicted"/>
<feature type="domain" description="N-acetyltransferase" evidence="3">
    <location>
        <begin position="30"/>
        <end position="181"/>
    </location>
</feature>
<dbReference type="SUPFAM" id="SSF55729">
    <property type="entry name" value="Acyl-CoA N-acyltransferases (Nat)"/>
    <property type="match status" value="1"/>
</dbReference>
<dbReference type="Gene3D" id="3.40.630.30">
    <property type="match status" value="1"/>
</dbReference>
<keyword evidence="1 4" id="KW-0808">Transferase</keyword>
<dbReference type="PANTHER" id="PTHR43072">
    <property type="entry name" value="N-ACETYLTRANSFERASE"/>
    <property type="match status" value="1"/>
</dbReference>
<dbReference type="PANTHER" id="PTHR43072:SF23">
    <property type="entry name" value="UPF0039 PROTEIN C11D3.02C"/>
    <property type="match status" value="1"/>
</dbReference>
<evidence type="ECO:0000256" key="1">
    <source>
        <dbReference type="ARBA" id="ARBA00022679"/>
    </source>
</evidence>
<dbReference type="InterPro" id="IPR016181">
    <property type="entry name" value="Acyl_CoA_acyltransferase"/>
</dbReference>
<reference evidence="5" key="1">
    <citation type="journal article" date="2019" name="Int. J. Syst. Evol. Microbiol.">
        <title>The Global Catalogue of Microorganisms (GCM) 10K type strain sequencing project: providing services to taxonomists for standard genome sequencing and annotation.</title>
        <authorList>
            <consortium name="The Broad Institute Genomics Platform"/>
            <consortium name="The Broad Institute Genome Sequencing Center for Infectious Disease"/>
            <person name="Wu L."/>
            <person name="Ma J."/>
        </authorList>
    </citation>
    <scope>NUCLEOTIDE SEQUENCE [LARGE SCALE GENOMIC DNA]</scope>
    <source>
        <strain evidence="5">CCUG 58411</strain>
    </source>
</reference>
<dbReference type="EC" id="2.3.-.-" evidence="4"/>
<dbReference type="PROSITE" id="PS51186">
    <property type="entry name" value="GNAT"/>
    <property type="match status" value="1"/>
</dbReference>
<evidence type="ECO:0000259" key="3">
    <source>
        <dbReference type="PROSITE" id="PS51186"/>
    </source>
</evidence>
<dbReference type="EMBL" id="JBHTLN010000007">
    <property type="protein sequence ID" value="MFD1123560.1"/>
    <property type="molecule type" value="Genomic_DNA"/>
</dbReference>
<evidence type="ECO:0000313" key="4">
    <source>
        <dbReference type="EMBL" id="MFD1123560.1"/>
    </source>
</evidence>
<comment type="caution">
    <text evidence="4">The sequence shown here is derived from an EMBL/GenBank/DDBJ whole genome shotgun (WGS) entry which is preliminary data.</text>
</comment>
<dbReference type="GO" id="GO:0016746">
    <property type="term" value="F:acyltransferase activity"/>
    <property type="evidence" value="ECO:0007669"/>
    <property type="project" value="UniProtKB-KW"/>
</dbReference>
<dbReference type="InterPro" id="IPR000182">
    <property type="entry name" value="GNAT_dom"/>
</dbReference>
<keyword evidence="2 4" id="KW-0012">Acyltransferase</keyword>
<dbReference type="CDD" id="cd04301">
    <property type="entry name" value="NAT_SF"/>
    <property type="match status" value="1"/>
</dbReference>
<sequence>MDKHLISTMPQKTHVQFIPCTFDEHAQAILDILNEAILNSTALYDYKARTFESMRNWFQTKQDHHFPVIGAIDDQGTLLGFASYGTFRAWPAYKYTVEHSVYVHKNHRGKGLGLQLMQHLIESARQNQVHVLIGGIDITNTGSVQLHQKLGFVHAGTITQAAYKFGRWLDLGFYQLTLDAPEKPVED</sequence>
<dbReference type="RefSeq" id="WP_379035371.1">
    <property type="nucleotide sequence ID" value="NZ_JBHTLN010000007.1"/>
</dbReference>
<accession>A0ABW3PGS3</accession>
<keyword evidence="5" id="KW-1185">Reference proteome</keyword>
<evidence type="ECO:0000313" key="5">
    <source>
        <dbReference type="Proteomes" id="UP001597206"/>
    </source>
</evidence>
<organism evidence="4 5">
    <name type="scientific">Methylophilus flavus</name>
    <dbReference type="NCBI Taxonomy" id="640084"/>
    <lineage>
        <taxon>Bacteria</taxon>
        <taxon>Pseudomonadati</taxon>
        <taxon>Pseudomonadota</taxon>
        <taxon>Betaproteobacteria</taxon>
        <taxon>Nitrosomonadales</taxon>
        <taxon>Methylophilaceae</taxon>
        <taxon>Methylophilus</taxon>
    </lineage>
</organism>
<evidence type="ECO:0000256" key="2">
    <source>
        <dbReference type="ARBA" id="ARBA00023315"/>
    </source>
</evidence>
<dbReference type="Proteomes" id="UP001597206">
    <property type="component" value="Unassembled WGS sequence"/>
</dbReference>
<dbReference type="Pfam" id="PF00583">
    <property type="entry name" value="Acetyltransf_1"/>
    <property type="match status" value="1"/>
</dbReference>
<protein>
    <submittedName>
        <fullName evidence="4">GNAT family N-acetyltransferase</fullName>
        <ecNumber evidence="4">2.3.-.-</ecNumber>
    </submittedName>
</protein>
<gene>
    <name evidence="4" type="ORF">ACFQ2T_13680</name>
</gene>